<reference evidence="1 2" key="1">
    <citation type="submission" date="2022-05" db="EMBL/GenBank/DDBJ databases">
        <title>Diverse viruses of marine archaea discovered using metagenomics.</title>
        <authorList>
            <person name="Zhou Y."/>
        </authorList>
    </citation>
    <scope>NUCLEOTIDE SEQUENCE [LARGE SCALE GENOMIC DNA]</scope>
    <source>
        <strain evidence="1">YSH_150918</strain>
    </source>
</reference>
<name>A0A976UBN1_9CAUD</name>
<sequence>MTDSMSITDILNGIGTYNKQKYEQTTLEVLFMMRSVFINLMEEHNITVEEDIKSGDFLNYFMNQWKKNLQSK</sequence>
<dbReference type="EMBL" id="ON649702">
    <property type="protein sequence ID" value="UVF62481.1"/>
    <property type="molecule type" value="Genomic_DNA"/>
</dbReference>
<organism evidence="1 2">
    <name type="scientific">Poseidoniales virus YSH_150918</name>
    <dbReference type="NCBI Taxonomy" id="3071324"/>
    <lineage>
        <taxon>Viruses</taxon>
        <taxon>Duplodnaviria</taxon>
        <taxon>Heunggongvirae</taxon>
        <taxon>Uroviricota</taxon>
        <taxon>Caudoviricetes</taxon>
        <taxon>Magrovirales</taxon>
        <taxon>Aoguangviridae</taxon>
        <taxon>Aobingvirus</taxon>
        <taxon>Aobingvirus yangshanense</taxon>
    </lineage>
</organism>
<keyword evidence="2" id="KW-1185">Reference proteome</keyword>
<evidence type="ECO:0000313" key="2">
    <source>
        <dbReference type="Proteomes" id="UP001157002"/>
    </source>
</evidence>
<accession>A0A976UBN1</accession>
<dbReference type="GeneID" id="80545036"/>
<dbReference type="Proteomes" id="UP001157002">
    <property type="component" value="Segment"/>
</dbReference>
<dbReference type="RefSeq" id="YP_010806075.1">
    <property type="nucleotide sequence ID" value="NC_077214.1"/>
</dbReference>
<evidence type="ECO:0000313" key="1">
    <source>
        <dbReference type="EMBL" id="UVF62481.1"/>
    </source>
</evidence>
<proteinExistence type="predicted"/>
<protein>
    <submittedName>
        <fullName evidence="1">Uncharacterized protein</fullName>
    </submittedName>
</protein>
<dbReference type="KEGG" id="vg:80545036"/>